<feature type="region of interest" description="Disordered" evidence="1">
    <location>
        <begin position="1"/>
        <end position="31"/>
    </location>
</feature>
<keyword evidence="3" id="KW-1185">Reference proteome</keyword>
<evidence type="ECO:0000256" key="1">
    <source>
        <dbReference type="SAM" id="MobiDB-lite"/>
    </source>
</evidence>
<sequence>MSPDQQEEKIRVAMRNASDAATNRAGGRPAKKQAYWWSDEISKLRENTLREKRAWTKAKQRKESAELIDQLWYAYISARRTLRNTINRGKTTALQELLNTIEDDLWGLPYKLVMRKLRHSTPSLTETLDRATVDNLVNSLFLEVPFTIPK</sequence>
<comment type="caution">
    <text evidence="2">The sequence shown here is derived from an EMBL/GenBank/DDBJ whole genome shotgun (WGS) entry which is preliminary data.</text>
</comment>
<keyword evidence="2" id="KW-0548">Nucleotidyltransferase</keyword>
<name>A0A0J7KTD9_LASNI</name>
<dbReference type="OrthoDB" id="7700944at2759"/>
<organism evidence="2 3">
    <name type="scientific">Lasius niger</name>
    <name type="common">Black garden ant</name>
    <dbReference type="NCBI Taxonomy" id="67767"/>
    <lineage>
        <taxon>Eukaryota</taxon>
        <taxon>Metazoa</taxon>
        <taxon>Ecdysozoa</taxon>
        <taxon>Arthropoda</taxon>
        <taxon>Hexapoda</taxon>
        <taxon>Insecta</taxon>
        <taxon>Pterygota</taxon>
        <taxon>Neoptera</taxon>
        <taxon>Endopterygota</taxon>
        <taxon>Hymenoptera</taxon>
        <taxon>Apocrita</taxon>
        <taxon>Aculeata</taxon>
        <taxon>Formicoidea</taxon>
        <taxon>Formicidae</taxon>
        <taxon>Formicinae</taxon>
        <taxon>Lasius</taxon>
        <taxon>Lasius</taxon>
    </lineage>
</organism>
<keyword evidence="2" id="KW-0808">Transferase</keyword>
<protein>
    <submittedName>
        <fullName evidence="2">Reverse transcriptase</fullName>
    </submittedName>
</protein>
<proteinExistence type="predicted"/>
<reference evidence="2 3" key="1">
    <citation type="submission" date="2015-04" db="EMBL/GenBank/DDBJ databases">
        <title>Lasius niger genome sequencing.</title>
        <authorList>
            <person name="Konorov E.A."/>
            <person name="Nikitin M.A."/>
            <person name="Kirill M.V."/>
            <person name="Chang P."/>
        </authorList>
    </citation>
    <scope>NUCLEOTIDE SEQUENCE [LARGE SCALE GENOMIC DNA]</scope>
    <source>
        <tissue evidence="2">Whole</tissue>
    </source>
</reference>
<gene>
    <name evidence="2" type="ORF">RF55_6198</name>
</gene>
<dbReference type="PaxDb" id="67767-A0A0J7KTD9"/>
<accession>A0A0J7KTD9</accession>
<evidence type="ECO:0000313" key="3">
    <source>
        <dbReference type="Proteomes" id="UP000036403"/>
    </source>
</evidence>
<dbReference type="EMBL" id="LBMM01003302">
    <property type="protein sequence ID" value="KMQ93687.1"/>
    <property type="molecule type" value="Genomic_DNA"/>
</dbReference>
<evidence type="ECO:0000313" key="2">
    <source>
        <dbReference type="EMBL" id="KMQ93687.1"/>
    </source>
</evidence>
<dbReference type="GO" id="GO:0003964">
    <property type="term" value="F:RNA-directed DNA polymerase activity"/>
    <property type="evidence" value="ECO:0007669"/>
    <property type="project" value="UniProtKB-KW"/>
</dbReference>
<dbReference type="Proteomes" id="UP000036403">
    <property type="component" value="Unassembled WGS sequence"/>
</dbReference>
<keyword evidence="2" id="KW-0695">RNA-directed DNA polymerase</keyword>
<feature type="compositionally biased region" description="Basic and acidic residues" evidence="1">
    <location>
        <begin position="1"/>
        <end position="11"/>
    </location>
</feature>
<dbReference type="AlphaFoldDB" id="A0A0J7KTD9"/>